<feature type="transmembrane region" description="Helical" evidence="2">
    <location>
        <begin position="20"/>
        <end position="45"/>
    </location>
</feature>
<proteinExistence type="predicted"/>
<sequence length="199" mass="21325">MLPESYTNSPTTTSAPSGLIPHAVATNIATAFICIIVFVVGISLIRKLCICIYKASAANCRCSWITNHCVQVVCESLCCFSIEELPGDDDVPVEVSTSPPAYDIALSMPKPVHDNEALDTVPKPLEAGAGVDNDGFELDDSQLPSYDDALHLQQTAIHSINNPLNHGGLPTIEETVVEIDTEPTRNPPGEEVSTESEHL</sequence>
<organism evidence="3">
    <name type="scientific">Capitella teleta</name>
    <name type="common">Polychaete worm</name>
    <dbReference type="NCBI Taxonomy" id="283909"/>
    <lineage>
        <taxon>Eukaryota</taxon>
        <taxon>Metazoa</taxon>
        <taxon>Spiralia</taxon>
        <taxon>Lophotrochozoa</taxon>
        <taxon>Annelida</taxon>
        <taxon>Polychaeta</taxon>
        <taxon>Sedentaria</taxon>
        <taxon>Scolecida</taxon>
        <taxon>Capitellidae</taxon>
        <taxon>Capitella</taxon>
    </lineage>
</organism>
<evidence type="ECO:0000313" key="4">
    <source>
        <dbReference type="EnsemblMetazoa" id="CapteP195604"/>
    </source>
</evidence>
<gene>
    <name evidence="3" type="ORF">CAPTEDRAFT_195604</name>
</gene>
<evidence type="ECO:0000313" key="3">
    <source>
        <dbReference type="EMBL" id="ELU03207.1"/>
    </source>
</evidence>
<dbReference type="EMBL" id="AMQN01008558">
    <property type="status" value="NOT_ANNOTATED_CDS"/>
    <property type="molecule type" value="Genomic_DNA"/>
</dbReference>
<evidence type="ECO:0000256" key="2">
    <source>
        <dbReference type="SAM" id="Phobius"/>
    </source>
</evidence>
<dbReference type="HOGENOM" id="CLU_1373398_0_0_1"/>
<keyword evidence="2" id="KW-0472">Membrane</keyword>
<evidence type="ECO:0000256" key="1">
    <source>
        <dbReference type="SAM" id="MobiDB-lite"/>
    </source>
</evidence>
<reference evidence="4" key="3">
    <citation type="submission" date="2015-06" db="UniProtKB">
        <authorList>
            <consortium name="EnsemblMetazoa"/>
        </authorList>
    </citation>
    <scope>IDENTIFICATION</scope>
</reference>
<reference evidence="3 5" key="2">
    <citation type="journal article" date="2013" name="Nature">
        <title>Insights into bilaterian evolution from three spiralian genomes.</title>
        <authorList>
            <person name="Simakov O."/>
            <person name="Marletaz F."/>
            <person name="Cho S.J."/>
            <person name="Edsinger-Gonzales E."/>
            <person name="Havlak P."/>
            <person name="Hellsten U."/>
            <person name="Kuo D.H."/>
            <person name="Larsson T."/>
            <person name="Lv J."/>
            <person name="Arendt D."/>
            <person name="Savage R."/>
            <person name="Osoegawa K."/>
            <person name="de Jong P."/>
            <person name="Grimwood J."/>
            <person name="Chapman J.A."/>
            <person name="Shapiro H."/>
            <person name="Aerts A."/>
            <person name="Otillar R.P."/>
            <person name="Terry A.Y."/>
            <person name="Boore J.L."/>
            <person name="Grigoriev I.V."/>
            <person name="Lindberg D.R."/>
            <person name="Seaver E.C."/>
            <person name="Weisblat D.A."/>
            <person name="Putnam N.H."/>
            <person name="Rokhsar D.S."/>
        </authorList>
    </citation>
    <scope>NUCLEOTIDE SEQUENCE</scope>
    <source>
        <strain evidence="3 5">I ESC-2004</strain>
    </source>
</reference>
<dbReference type="AlphaFoldDB" id="R7UIU5"/>
<keyword evidence="2" id="KW-1133">Transmembrane helix</keyword>
<reference evidence="5" key="1">
    <citation type="submission" date="2012-12" db="EMBL/GenBank/DDBJ databases">
        <authorList>
            <person name="Hellsten U."/>
            <person name="Grimwood J."/>
            <person name="Chapman J.A."/>
            <person name="Shapiro H."/>
            <person name="Aerts A."/>
            <person name="Otillar R.P."/>
            <person name="Terry A.Y."/>
            <person name="Boore J.L."/>
            <person name="Simakov O."/>
            <person name="Marletaz F."/>
            <person name="Cho S.-J."/>
            <person name="Edsinger-Gonzales E."/>
            <person name="Havlak P."/>
            <person name="Kuo D.-H."/>
            <person name="Larsson T."/>
            <person name="Lv J."/>
            <person name="Arendt D."/>
            <person name="Savage R."/>
            <person name="Osoegawa K."/>
            <person name="de Jong P."/>
            <person name="Lindberg D.R."/>
            <person name="Seaver E.C."/>
            <person name="Weisblat D.A."/>
            <person name="Putnam N.H."/>
            <person name="Grigoriev I.V."/>
            <person name="Rokhsar D.S."/>
        </authorList>
    </citation>
    <scope>NUCLEOTIDE SEQUENCE</scope>
    <source>
        <strain evidence="5">I ESC-2004</strain>
    </source>
</reference>
<evidence type="ECO:0000313" key="5">
    <source>
        <dbReference type="Proteomes" id="UP000014760"/>
    </source>
</evidence>
<protein>
    <submittedName>
        <fullName evidence="3 4">Uncharacterized protein</fullName>
    </submittedName>
</protein>
<keyword evidence="5" id="KW-1185">Reference proteome</keyword>
<keyword evidence="2" id="KW-0812">Transmembrane</keyword>
<accession>R7UIU5</accession>
<name>R7UIU5_CAPTE</name>
<dbReference type="EMBL" id="KB303412">
    <property type="protein sequence ID" value="ELU03207.1"/>
    <property type="molecule type" value="Genomic_DNA"/>
</dbReference>
<dbReference type="Proteomes" id="UP000014760">
    <property type="component" value="Unassembled WGS sequence"/>
</dbReference>
<dbReference type="EnsemblMetazoa" id="CapteT195604">
    <property type="protein sequence ID" value="CapteP195604"/>
    <property type="gene ID" value="CapteG195604"/>
</dbReference>
<feature type="region of interest" description="Disordered" evidence="1">
    <location>
        <begin position="180"/>
        <end position="199"/>
    </location>
</feature>